<dbReference type="EMBL" id="JABANO010003460">
    <property type="protein sequence ID" value="KAF4756790.1"/>
    <property type="molecule type" value="Genomic_DNA"/>
</dbReference>
<sequence>MLNATHDGNHNVLLTNLYHPYDADDDDDAGPYCYYSIICRVKFFDHKKGFGIIVPVDGILKMIMKDPSGGGHEDESGYYINDDIKVFRHQLLATDHHPAHSRTVTSTTSHLRKGVLVRALLRSSSVYGNDDYTIRCDDTTTTAGTGTAASVGDSCHPNGHNVKYLNVYDITIISSTPTTLESD</sequence>
<dbReference type="Proteomes" id="UP000553632">
    <property type="component" value="Unassembled WGS sequence"/>
</dbReference>
<accession>A0A7J6UHK9</accession>
<proteinExistence type="predicted"/>
<dbReference type="AlphaFoldDB" id="A0A7J6UHK9"/>
<reference evidence="1 2" key="1">
    <citation type="submission" date="2020-04" db="EMBL/GenBank/DDBJ databases">
        <title>Perkinsus olseni comparative genomics.</title>
        <authorList>
            <person name="Bogema D.R."/>
        </authorList>
    </citation>
    <scope>NUCLEOTIDE SEQUENCE [LARGE SCALE GENOMIC DNA]</scope>
    <source>
        <strain evidence="1 2">ATCC PRA-207</strain>
    </source>
</reference>
<name>A0A7J6UHK9_PEROL</name>
<gene>
    <name evidence="1" type="ORF">FOZ63_008506</name>
</gene>
<keyword evidence="2" id="KW-1185">Reference proteome</keyword>
<evidence type="ECO:0000313" key="1">
    <source>
        <dbReference type="EMBL" id="KAF4756790.1"/>
    </source>
</evidence>
<feature type="non-terminal residue" evidence="1">
    <location>
        <position position="183"/>
    </location>
</feature>
<protein>
    <submittedName>
        <fullName evidence="1">Uncharacterized protein</fullName>
    </submittedName>
</protein>
<organism evidence="1 2">
    <name type="scientific">Perkinsus olseni</name>
    <name type="common">Perkinsus atlanticus</name>
    <dbReference type="NCBI Taxonomy" id="32597"/>
    <lineage>
        <taxon>Eukaryota</taxon>
        <taxon>Sar</taxon>
        <taxon>Alveolata</taxon>
        <taxon>Perkinsozoa</taxon>
        <taxon>Perkinsea</taxon>
        <taxon>Perkinsida</taxon>
        <taxon>Perkinsidae</taxon>
        <taxon>Perkinsus</taxon>
    </lineage>
</organism>
<comment type="caution">
    <text evidence="1">The sequence shown here is derived from an EMBL/GenBank/DDBJ whole genome shotgun (WGS) entry which is preliminary data.</text>
</comment>
<evidence type="ECO:0000313" key="2">
    <source>
        <dbReference type="Proteomes" id="UP000553632"/>
    </source>
</evidence>